<evidence type="ECO:0000313" key="3">
    <source>
        <dbReference type="EMBL" id="VAW86801.1"/>
    </source>
</evidence>
<dbReference type="InterPro" id="IPR002881">
    <property type="entry name" value="DUF58"/>
</dbReference>
<keyword evidence="1" id="KW-1133">Transmembrane helix</keyword>
<dbReference type="Pfam" id="PF01882">
    <property type="entry name" value="DUF58"/>
    <property type="match status" value="1"/>
</dbReference>
<evidence type="ECO:0000256" key="1">
    <source>
        <dbReference type="SAM" id="Phobius"/>
    </source>
</evidence>
<proteinExistence type="predicted"/>
<keyword evidence="1" id="KW-0812">Transmembrane</keyword>
<evidence type="ECO:0000259" key="2">
    <source>
        <dbReference type="Pfam" id="PF01882"/>
    </source>
</evidence>
<protein>
    <recommendedName>
        <fullName evidence="2">DUF58 domain-containing protein</fullName>
    </recommendedName>
</protein>
<organism evidence="3">
    <name type="scientific">hydrothermal vent metagenome</name>
    <dbReference type="NCBI Taxonomy" id="652676"/>
    <lineage>
        <taxon>unclassified sequences</taxon>
        <taxon>metagenomes</taxon>
        <taxon>ecological metagenomes</taxon>
    </lineage>
</organism>
<dbReference type="InterPro" id="IPR036465">
    <property type="entry name" value="vWFA_dom_sf"/>
</dbReference>
<dbReference type="CDD" id="cd00198">
    <property type="entry name" value="vWFA"/>
    <property type="match status" value="1"/>
</dbReference>
<name>A0A3B0Z5J5_9ZZZZ</name>
<accession>A0A3B0Z5J5</accession>
<dbReference type="SUPFAM" id="SSF53300">
    <property type="entry name" value="vWA-like"/>
    <property type="match status" value="1"/>
</dbReference>
<gene>
    <name evidence="3" type="ORF">MNBD_GAMMA17-301</name>
</gene>
<feature type="transmembrane region" description="Helical" evidence="1">
    <location>
        <begin position="30"/>
        <end position="50"/>
    </location>
</feature>
<dbReference type="PANTHER" id="PTHR33608">
    <property type="entry name" value="BLL2464 PROTEIN"/>
    <property type="match status" value="1"/>
</dbReference>
<dbReference type="AlphaFoldDB" id="A0A3B0Z5J5"/>
<keyword evidence="1" id="KW-0472">Membrane</keyword>
<sequence length="434" mass="50124">MRPAGKLIYLLIGLSLLALAVAFYPELERVLLGAAIVVAVITLLDLISVWGRPQMEIERRLSLNLPLSVWSRVTLKTHNHGHHTYTLTLFDHHPQEAKIKDLPQRFKLSPGQFADIHYQIFPMRRGDAHFKGVEVEQRSRLGLWRRYWLFPLESAVKVYPNFAEVSRFGLLSIDNQLAQLGVRRQQQRGEGLDFRQLREHRQGDNLRQIDWKATARLRKLISREYQVERDQQLVFLLDCSRRMRSEDDGINHFDQALNAMLLLSYAALRQGDSVGFITFGGQQRYFAPQKGQQVVNKILNKVYDLEATHHTADYSAVARELLIRQRKRSLVVVLTNMRDEEQDELSIMLRLLRGRHLMVIANLREAVLDGISHVSVNSFEQALRYATNEEYQLRRQQTNALMTRMGALALDVTAAQLPISLVNSYLDIKRSGRL</sequence>
<dbReference type="EMBL" id="UOFQ01000053">
    <property type="protein sequence ID" value="VAW86801.1"/>
    <property type="molecule type" value="Genomic_DNA"/>
</dbReference>
<feature type="transmembrane region" description="Helical" evidence="1">
    <location>
        <begin position="7"/>
        <end position="24"/>
    </location>
</feature>
<feature type="domain" description="DUF58" evidence="2">
    <location>
        <begin position="197"/>
        <end position="396"/>
    </location>
</feature>
<dbReference type="Gene3D" id="3.40.50.410">
    <property type="entry name" value="von Willebrand factor, type A domain"/>
    <property type="match status" value="1"/>
</dbReference>
<dbReference type="PANTHER" id="PTHR33608:SF3">
    <property type="entry name" value="SLR2013 PROTEIN"/>
    <property type="match status" value="1"/>
</dbReference>
<reference evidence="3" key="1">
    <citation type="submission" date="2018-06" db="EMBL/GenBank/DDBJ databases">
        <authorList>
            <person name="Zhirakovskaya E."/>
        </authorList>
    </citation>
    <scope>NUCLEOTIDE SEQUENCE</scope>
</reference>